<accession>A0ACB5T9S9</accession>
<protein>
    <submittedName>
        <fullName evidence="1">Unnamed protein product</fullName>
    </submittedName>
</protein>
<dbReference type="Proteomes" id="UP001165064">
    <property type="component" value="Unassembled WGS sequence"/>
</dbReference>
<dbReference type="EMBL" id="BSXS01005232">
    <property type="protein sequence ID" value="GME84086.1"/>
    <property type="molecule type" value="Genomic_DNA"/>
</dbReference>
<organism evidence="1 2">
    <name type="scientific">Ambrosiozyma monospora</name>
    <name type="common">Yeast</name>
    <name type="synonym">Endomycopsis monosporus</name>
    <dbReference type="NCBI Taxonomy" id="43982"/>
    <lineage>
        <taxon>Eukaryota</taxon>
        <taxon>Fungi</taxon>
        <taxon>Dikarya</taxon>
        <taxon>Ascomycota</taxon>
        <taxon>Saccharomycotina</taxon>
        <taxon>Pichiomycetes</taxon>
        <taxon>Pichiales</taxon>
        <taxon>Pichiaceae</taxon>
        <taxon>Ambrosiozyma</taxon>
    </lineage>
</organism>
<name>A0ACB5T9S9_AMBMO</name>
<comment type="caution">
    <text evidence="1">The sequence shown here is derived from an EMBL/GenBank/DDBJ whole genome shotgun (WGS) entry which is preliminary data.</text>
</comment>
<evidence type="ECO:0000313" key="2">
    <source>
        <dbReference type="Proteomes" id="UP001165064"/>
    </source>
</evidence>
<evidence type="ECO:0000313" key="1">
    <source>
        <dbReference type="EMBL" id="GME84086.1"/>
    </source>
</evidence>
<gene>
    <name evidence="1" type="ORF">Amon02_000660300</name>
</gene>
<keyword evidence="2" id="KW-1185">Reference proteome</keyword>
<reference evidence="1" key="1">
    <citation type="submission" date="2023-04" db="EMBL/GenBank/DDBJ databases">
        <title>Ambrosiozyma monospora NBRC 10751.</title>
        <authorList>
            <person name="Ichikawa N."/>
            <person name="Sato H."/>
            <person name="Tonouchi N."/>
        </authorList>
    </citation>
    <scope>NUCLEOTIDE SEQUENCE</scope>
    <source>
        <strain evidence="1">NBRC 10751</strain>
    </source>
</reference>
<sequence length="153" mass="16896">MGLQLAAKTIGLLVINPFVNNKLALKFTKQLQKVDIVDKILLAVCISTSILSTIIIIESKTTLMFCLIVIPGCFSCITGPTLQSALLKYNRNPEKNGEFFAVLAFFSNLIGLFAPFIFYSIYSYSIEFNPDLVFELGGGIFVLVVIISLFLKT</sequence>
<proteinExistence type="predicted"/>